<evidence type="ECO:0000256" key="2">
    <source>
        <dbReference type="ARBA" id="ARBA00012944"/>
    </source>
</evidence>
<feature type="transmembrane region" description="Helical" evidence="16">
    <location>
        <begin position="653"/>
        <end position="675"/>
    </location>
</feature>
<gene>
    <name evidence="20" type="primary">nad5</name>
</gene>
<dbReference type="PANTHER" id="PTHR42829:SF2">
    <property type="entry name" value="NADH-UBIQUINONE OXIDOREDUCTASE CHAIN 5"/>
    <property type="match status" value="1"/>
</dbReference>
<dbReference type="AlphaFoldDB" id="T1QDX6"/>
<feature type="transmembrane region" description="Helical" evidence="16">
    <location>
        <begin position="30"/>
        <end position="52"/>
    </location>
</feature>
<feature type="transmembrane region" description="Helical" evidence="16">
    <location>
        <begin position="520"/>
        <end position="539"/>
    </location>
</feature>
<evidence type="ECO:0000256" key="4">
    <source>
        <dbReference type="ARBA" id="ARBA00022448"/>
    </source>
</evidence>
<name>T1QDX6_9EUKA</name>
<dbReference type="EMBL" id="KC121006">
    <property type="protein sequence ID" value="AFZ64060.1"/>
    <property type="molecule type" value="Genomic_DNA"/>
</dbReference>
<keyword evidence="10 16" id="KW-1133">Transmembrane helix</keyword>
<keyword evidence="8" id="KW-1278">Translocase</keyword>
<dbReference type="Pfam" id="PF06455">
    <property type="entry name" value="NADH5_C"/>
    <property type="match status" value="1"/>
</dbReference>
<dbReference type="Gene3D" id="1.20.5.2700">
    <property type="match status" value="1"/>
</dbReference>
<dbReference type="GO" id="GO:0008137">
    <property type="term" value="F:NADH dehydrogenase (ubiquinone) activity"/>
    <property type="evidence" value="ECO:0007669"/>
    <property type="project" value="UniProtKB-EC"/>
</dbReference>
<dbReference type="InterPro" id="IPR018393">
    <property type="entry name" value="NADHpl_OxRdtase_5_subgr"/>
</dbReference>
<keyword evidence="14 16" id="KW-0472">Membrane</keyword>
<keyword evidence="11 16" id="KW-0520">NAD</keyword>
<dbReference type="GO" id="GO:0003954">
    <property type="term" value="F:NADH dehydrogenase activity"/>
    <property type="evidence" value="ECO:0007669"/>
    <property type="project" value="TreeGrafter"/>
</dbReference>
<geneLocation type="mitochondrion" evidence="20"/>
<evidence type="ECO:0000256" key="7">
    <source>
        <dbReference type="ARBA" id="ARBA00022792"/>
    </source>
</evidence>
<comment type="similarity">
    <text evidence="16">Belongs to the complex I subunit 5 family.</text>
</comment>
<evidence type="ECO:0000259" key="19">
    <source>
        <dbReference type="Pfam" id="PF06455"/>
    </source>
</evidence>
<comment type="subcellular location">
    <subcellularLocation>
        <location evidence="1">Mitochondrion inner membrane</location>
        <topology evidence="1">Multi-pass membrane protein</topology>
    </subcellularLocation>
</comment>
<sequence length="683" mass="77223">MYTLIIFLPLIAFFIVGFFGRYLGRIGSSIITTGSVTLSAIFSIIAFYNVAICKSTQLVSLLTWFAIYPLNIKWGFFFDTVTVTMLIVVTFISALVHLYSIEYMKNDPHLPRFMAYLSLFTFFMLMLVTGENMAIMFLGWEGVGLASYLLINFWHTRLQANKSAIKAIIVNRIGDFGLGLGMLAIFHIFHTLDFLTIFALTPSVVDAKLTFLNFEINSLDLISIFLFIGAVGKSAQLGLHTWLPDAMEGPTPVSALIHAATMVTAGIFVLVRCSPIIEYAKDALTIICIMGGLTAFFAATVGMLQNDMKRVIAYSTCSQLGYMAFACGMSAYSVSMFHLMNHAFFKALLFLGAGSVIHAMSDEQDMRRMGGLVRLLPLTYSVIFIGSLSLMGFPFLTGFYSKDLILEIASSYYTIEGRFVYWLGTISAFFTAFYSMRLLYLSFIARPNSSKIILEEVHEAPLFMAISLLILSIGSIFVGYVFKDAFVGLGTDFWNNSIYMQPHSIKTFDSEFIPANVKMIPVYFSLTGAFLSFVFYNFYPSILLNWNLTPFGIATYRFLNKRWYFDIIYNNYIVQHILKFGYKVTFKILDRGFIEYIGPYGLVNIIKTISIKMSTIQSGYIYHYAFIMVFSSVIIMFFIIYDLMNFKSGNGFIYDDFIIAALFLIFFSFSDYSLLAKRVASKK</sequence>
<dbReference type="GO" id="GO:0042773">
    <property type="term" value="P:ATP synthesis coupled electron transport"/>
    <property type="evidence" value="ECO:0007669"/>
    <property type="project" value="InterPro"/>
</dbReference>
<dbReference type="GO" id="GO:0015990">
    <property type="term" value="P:electron transport coupled proton transport"/>
    <property type="evidence" value="ECO:0007669"/>
    <property type="project" value="TreeGrafter"/>
</dbReference>
<feature type="domain" description="NADH-Ubiquinone oxidoreductase (complex I) chain 5 N-terminal" evidence="18">
    <location>
        <begin position="64"/>
        <end position="114"/>
    </location>
</feature>
<evidence type="ECO:0000259" key="18">
    <source>
        <dbReference type="Pfam" id="PF00662"/>
    </source>
</evidence>
<protein>
    <recommendedName>
        <fullName evidence="3 16">NADH-ubiquinone oxidoreductase chain 5</fullName>
        <ecNumber evidence="2 16">7.1.1.2</ecNumber>
    </recommendedName>
</protein>
<evidence type="ECO:0000256" key="12">
    <source>
        <dbReference type="ARBA" id="ARBA00023075"/>
    </source>
</evidence>
<feature type="transmembrane region" description="Helical" evidence="16">
    <location>
        <begin position="419"/>
        <end position="441"/>
    </location>
</feature>
<feature type="transmembrane region" description="Helical" evidence="16">
    <location>
        <begin position="311"/>
        <end position="331"/>
    </location>
</feature>
<feature type="transmembrane region" description="Helical" evidence="16">
    <location>
        <begin position="176"/>
        <end position="201"/>
    </location>
</feature>
<feature type="transmembrane region" description="Helical" evidence="16">
    <location>
        <begin position="221"/>
        <end position="243"/>
    </location>
</feature>
<feature type="domain" description="NADH:quinone oxidoreductase/Mrp antiporter transmembrane" evidence="17">
    <location>
        <begin position="132"/>
        <end position="417"/>
    </location>
</feature>
<proteinExistence type="inferred from homology"/>
<feature type="transmembrane region" description="Helical" evidence="16">
    <location>
        <begin position="110"/>
        <end position="128"/>
    </location>
</feature>
<dbReference type="InterPro" id="IPR001750">
    <property type="entry name" value="ND/Mrp_TM"/>
</dbReference>
<evidence type="ECO:0000256" key="13">
    <source>
        <dbReference type="ARBA" id="ARBA00023128"/>
    </source>
</evidence>
<feature type="transmembrane region" description="Helical" evidence="16">
    <location>
        <begin position="255"/>
        <end position="277"/>
    </location>
</feature>
<dbReference type="EC" id="7.1.1.2" evidence="2 16"/>
<evidence type="ECO:0000256" key="15">
    <source>
        <dbReference type="ARBA" id="ARBA00049551"/>
    </source>
</evidence>
<evidence type="ECO:0000256" key="3">
    <source>
        <dbReference type="ARBA" id="ARBA00021096"/>
    </source>
</evidence>
<keyword evidence="4 16" id="KW-0813">Transport</keyword>
<feature type="transmembrane region" description="Helical" evidence="16">
    <location>
        <begin position="72"/>
        <end position="98"/>
    </location>
</feature>
<evidence type="ECO:0000256" key="16">
    <source>
        <dbReference type="RuleBase" id="RU003404"/>
    </source>
</evidence>
<feature type="transmembrane region" description="Helical" evidence="16">
    <location>
        <begin position="6"/>
        <end position="23"/>
    </location>
</feature>
<evidence type="ECO:0000259" key="17">
    <source>
        <dbReference type="Pfam" id="PF00361"/>
    </source>
</evidence>
<evidence type="ECO:0000256" key="5">
    <source>
        <dbReference type="ARBA" id="ARBA00022660"/>
    </source>
</evidence>
<keyword evidence="12 16" id="KW-0830">Ubiquinone</keyword>
<keyword evidence="7" id="KW-0999">Mitochondrion inner membrane</keyword>
<feature type="transmembrane region" description="Helical" evidence="16">
    <location>
        <begin position="134"/>
        <end position="155"/>
    </location>
</feature>
<accession>T1QDX6</accession>
<feature type="transmembrane region" description="Helical" evidence="16">
    <location>
        <begin position="621"/>
        <end position="641"/>
    </location>
</feature>
<evidence type="ECO:0000256" key="10">
    <source>
        <dbReference type="ARBA" id="ARBA00022989"/>
    </source>
</evidence>
<evidence type="ECO:0000256" key="9">
    <source>
        <dbReference type="ARBA" id="ARBA00022982"/>
    </source>
</evidence>
<feature type="transmembrane region" description="Helical" evidence="16">
    <location>
        <begin position="462"/>
        <end position="482"/>
    </location>
</feature>
<dbReference type="NCBIfam" id="TIGR01974">
    <property type="entry name" value="NDH_I_L"/>
    <property type="match status" value="1"/>
</dbReference>
<evidence type="ECO:0000256" key="1">
    <source>
        <dbReference type="ARBA" id="ARBA00004448"/>
    </source>
</evidence>
<dbReference type="Pfam" id="PF00662">
    <property type="entry name" value="Proton_antipo_N"/>
    <property type="match status" value="1"/>
</dbReference>
<keyword evidence="6 16" id="KW-0812">Transmembrane</keyword>
<evidence type="ECO:0000313" key="20">
    <source>
        <dbReference type="EMBL" id="AFZ64060.1"/>
    </source>
</evidence>
<dbReference type="GO" id="GO:0005743">
    <property type="term" value="C:mitochondrial inner membrane"/>
    <property type="evidence" value="ECO:0007669"/>
    <property type="project" value="UniProtKB-SubCell"/>
</dbReference>
<feature type="domain" description="NADH dehydrogenase subunit 5 C-terminal" evidence="19">
    <location>
        <begin position="434"/>
        <end position="638"/>
    </location>
</feature>
<dbReference type="InterPro" id="IPR003945">
    <property type="entry name" value="NU5C-like"/>
</dbReference>
<organism evidence="20">
    <name type="scientific">Phalansterium sp. PJK-2012</name>
    <dbReference type="NCBI Taxonomy" id="1267188"/>
    <lineage>
        <taxon>Eukaryota</taxon>
        <taxon>Amoebozoa</taxon>
        <taxon>Evosea</taxon>
        <taxon>Variosea</taxon>
        <taxon>Phalansterium</taxon>
    </lineage>
</organism>
<evidence type="ECO:0000256" key="14">
    <source>
        <dbReference type="ARBA" id="ARBA00023136"/>
    </source>
</evidence>
<comment type="function">
    <text evidence="16">Core subunit of the mitochondrial membrane respiratory chain NADH dehydrogenase (Complex I) which catalyzes electron transfer from NADH through the respiratory chain, using ubiquinone as an electron acceptor. Essential for the catalytic activity and assembly of complex I.</text>
</comment>
<keyword evidence="5" id="KW-0679">Respiratory chain</keyword>
<reference evidence="20" key="1">
    <citation type="journal article" date="2013" name="Protist Genomics">
        <title>The complete mitochondrial genome from an unidentified Phalansterium species.</title>
        <authorList>
            <person name="Pombert J.-F."/>
            <person name="Smirnov A."/>
            <person name="James E.R."/>
            <person name="Janouskovec J."/>
            <person name="Gray M.W."/>
            <person name="Keeling P.J."/>
        </authorList>
    </citation>
    <scope>NUCLEOTIDE SEQUENCE</scope>
    <source>
        <strain evidence="20">UTEX1284</strain>
    </source>
</reference>
<comment type="catalytic activity">
    <reaction evidence="15 16">
        <text>a ubiquinone + NADH + 5 H(+)(in) = a ubiquinol + NAD(+) + 4 H(+)(out)</text>
        <dbReference type="Rhea" id="RHEA:29091"/>
        <dbReference type="Rhea" id="RHEA-COMP:9565"/>
        <dbReference type="Rhea" id="RHEA-COMP:9566"/>
        <dbReference type="ChEBI" id="CHEBI:15378"/>
        <dbReference type="ChEBI" id="CHEBI:16389"/>
        <dbReference type="ChEBI" id="CHEBI:17976"/>
        <dbReference type="ChEBI" id="CHEBI:57540"/>
        <dbReference type="ChEBI" id="CHEBI:57945"/>
        <dbReference type="EC" id="7.1.1.2"/>
    </reaction>
</comment>
<dbReference type="InterPro" id="IPR001516">
    <property type="entry name" value="Proton_antipo_N"/>
</dbReference>
<dbReference type="PRINTS" id="PR01434">
    <property type="entry name" value="NADHDHGNASE5"/>
</dbReference>
<feature type="transmembrane region" description="Helical" evidence="16">
    <location>
        <begin position="343"/>
        <end position="360"/>
    </location>
</feature>
<evidence type="ECO:0000256" key="6">
    <source>
        <dbReference type="ARBA" id="ARBA00022692"/>
    </source>
</evidence>
<dbReference type="NCBIfam" id="NF005141">
    <property type="entry name" value="PRK06590.1"/>
    <property type="match status" value="1"/>
</dbReference>
<evidence type="ECO:0000256" key="8">
    <source>
        <dbReference type="ARBA" id="ARBA00022967"/>
    </source>
</evidence>
<dbReference type="Pfam" id="PF00361">
    <property type="entry name" value="Proton_antipo_M"/>
    <property type="match status" value="1"/>
</dbReference>
<keyword evidence="13 16" id="KW-0496">Mitochondrion</keyword>
<feature type="transmembrane region" description="Helical" evidence="16">
    <location>
        <begin position="372"/>
        <end position="399"/>
    </location>
</feature>
<dbReference type="InterPro" id="IPR010934">
    <property type="entry name" value="NADH_DH_su5_C"/>
</dbReference>
<feature type="transmembrane region" description="Helical" evidence="16">
    <location>
        <begin position="283"/>
        <end position="304"/>
    </location>
</feature>
<dbReference type="PANTHER" id="PTHR42829">
    <property type="entry name" value="NADH-UBIQUINONE OXIDOREDUCTASE CHAIN 5"/>
    <property type="match status" value="1"/>
</dbReference>
<keyword evidence="9" id="KW-0249">Electron transport</keyword>
<evidence type="ECO:0000256" key="11">
    <source>
        <dbReference type="ARBA" id="ARBA00023027"/>
    </source>
</evidence>